<organism evidence="1 2">
    <name type="scientific">Streptomyces clavuligerus</name>
    <dbReference type="NCBI Taxonomy" id="1901"/>
    <lineage>
        <taxon>Bacteria</taxon>
        <taxon>Bacillati</taxon>
        <taxon>Actinomycetota</taxon>
        <taxon>Actinomycetes</taxon>
        <taxon>Kitasatosporales</taxon>
        <taxon>Streptomycetaceae</taxon>
        <taxon>Streptomyces</taxon>
    </lineage>
</organism>
<geneLocation type="plasmid" evidence="1 2">
    <name>pSCL4</name>
</geneLocation>
<protein>
    <submittedName>
        <fullName evidence="1">Uncharacterized protein</fullName>
    </submittedName>
</protein>
<keyword evidence="1" id="KW-0614">Plasmid</keyword>
<evidence type="ECO:0000313" key="2">
    <source>
        <dbReference type="Proteomes" id="UP000002357"/>
    </source>
</evidence>
<keyword evidence="2" id="KW-1185">Reference proteome</keyword>
<accession>B5GS11</accession>
<dbReference type="Proteomes" id="UP000002357">
    <property type="component" value="Plasmid pSCL4"/>
</dbReference>
<dbReference type="AlphaFoldDB" id="B5GS11"/>
<dbReference type="EMBL" id="CM000914">
    <property type="protein sequence ID" value="EFG03805.2"/>
    <property type="molecule type" value="Genomic_DNA"/>
</dbReference>
<evidence type="ECO:0000313" key="1">
    <source>
        <dbReference type="EMBL" id="EFG03805.2"/>
    </source>
</evidence>
<gene>
    <name evidence="1" type="ORF">SCLAV_p0314</name>
</gene>
<proteinExistence type="predicted"/>
<name>B5GS11_STRCL</name>
<reference evidence="1 2" key="1">
    <citation type="journal article" date="2010" name="Genome Biol. Evol.">
        <title>The sequence of a 1.8-mb bacterial linear plasmid reveals a rich evolutionary reservoir of secondary metabolic pathways.</title>
        <authorList>
            <person name="Medema M.H."/>
            <person name="Trefzer A."/>
            <person name="Kovalchuk A."/>
            <person name="van den Berg M."/>
            <person name="Mueller U."/>
            <person name="Heijne W."/>
            <person name="Wu L."/>
            <person name="Alam M.T."/>
            <person name="Ronning C.M."/>
            <person name="Nierman W.C."/>
            <person name="Bovenberg R.A.L."/>
            <person name="Breitling R."/>
            <person name="Takano E."/>
        </authorList>
    </citation>
    <scope>NUCLEOTIDE SEQUENCE [LARGE SCALE GENOMIC DNA]</scope>
    <source>
        <strain evidence="2">ATCC 27064 / DSM 738 / JCM 4710 / NBRC 13307 / NCIMB 12785 / NRRL 3585 / VKM Ac-602</strain>
        <plasmid evidence="1">pSCL4</plasmid>
    </source>
</reference>
<sequence length="33" mass="3434">MPTSSALPWHGITLSHDTTANTALLTALTVLKA</sequence>